<sequence length="101" mass="11621">MIKFISSLSLLWGIKFTILVIFSIALYKLLIYLINYLTKKRNKNTIRINNSYTGHSNMASSLSKRPAIPLKQEIHHSHSIDNNISDIKSVSAVYTQKENIR</sequence>
<accession>A0A9Q9F2Z5</accession>
<dbReference type="AlphaFoldDB" id="A0A9Q9F2Z5"/>
<organism evidence="2 4">
    <name type="scientific">Neoehrlichia mikurensis</name>
    <dbReference type="NCBI Taxonomy" id="89586"/>
    <lineage>
        <taxon>Bacteria</taxon>
        <taxon>Pseudomonadati</taxon>
        <taxon>Pseudomonadota</taxon>
        <taxon>Alphaproteobacteria</taxon>
        <taxon>Rickettsiales</taxon>
        <taxon>Anaplasmataceae</taxon>
        <taxon>Candidatus Neoehrlichia</taxon>
    </lineage>
</organism>
<keyword evidence="5" id="KW-1185">Reference proteome</keyword>
<proteinExistence type="predicted"/>
<keyword evidence="1" id="KW-1133">Transmembrane helix</keyword>
<evidence type="ECO:0000256" key="1">
    <source>
        <dbReference type="SAM" id="Phobius"/>
    </source>
</evidence>
<protein>
    <submittedName>
        <fullName evidence="2">Uncharacterized protein</fullName>
    </submittedName>
</protein>
<keyword evidence="1" id="KW-0472">Membrane</keyword>
<dbReference type="RefSeq" id="WP_218194331.1">
    <property type="nucleotide sequence ID" value="NZ_CP054597.1"/>
</dbReference>
<dbReference type="EMBL" id="CP089285">
    <property type="protein sequence ID" value="UTO56004.1"/>
    <property type="molecule type" value="Genomic_DNA"/>
</dbReference>
<dbReference type="Proteomes" id="UP001059985">
    <property type="component" value="Chromosome"/>
</dbReference>
<gene>
    <name evidence="3" type="ORF">LUA81_02595</name>
    <name evidence="2" type="ORF">LUA82_02615</name>
</gene>
<evidence type="ECO:0000313" key="5">
    <source>
        <dbReference type="Proteomes" id="UP001059985"/>
    </source>
</evidence>
<dbReference type="Proteomes" id="UP001059822">
    <property type="component" value="Chromosome"/>
</dbReference>
<name>A0A9Q9F2Z5_9RICK</name>
<evidence type="ECO:0000313" key="2">
    <source>
        <dbReference type="EMBL" id="UTO55085.1"/>
    </source>
</evidence>
<evidence type="ECO:0000313" key="3">
    <source>
        <dbReference type="EMBL" id="UTO56004.1"/>
    </source>
</evidence>
<keyword evidence="1" id="KW-0812">Transmembrane</keyword>
<reference evidence="2" key="1">
    <citation type="journal article" date="2022" name="Microorganisms">
        <title>Assembly and Comparison of Ca. Neoehrlichia mikurensis Genomes.</title>
        <authorList>
            <person name="Azagi T."/>
            <person name="Dirks R.P."/>
            <person name="Yebra-Pimentel E.S."/>
            <person name="Schaap P.J."/>
            <person name="Koehorst J.J."/>
            <person name="Esser H.J."/>
            <person name="Sprong H."/>
        </authorList>
    </citation>
    <scope>NUCLEOTIDE SEQUENCE</scope>
    <source>
        <strain evidence="3">18-2804</strain>
        <strain evidence="2">18-2837</strain>
    </source>
</reference>
<evidence type="ECO:0000313" key="4">
    <source>
        <dbReference type="Proteomes" id="UP001059822"/>
    </source>
</evidence>
<feature type="transmembrane region" description="Helical" evidence="1">
    <location>
        <begin position="12"/>
        <end position="34"/>
    </location>
</feature>
<dbReference type="EMBL" id="CP089286">
    <property type="protein sequence ID" value="UTO55085.1"/>
    <property type="molecule type" value="Genomic_DNA"/>
</dbReference>